<keyword evidence="2" id="KW-0677">Repeat</keyword>
<dbReference type="Pfam" id="PF24681">
    <property type="entry name" value="Kelch_KLHDC2_KLHL20_DRC7"/>
    <property type="match status" value="2"/>
</dbReference>
<evidence type="ECO:0000313" key="8">
    <source>
        <dbReference type="Proteomes" id="UP000247498"/>
    </source>
</evidence>
<dbReference type="OrthoDB" id="10251809at2759"/>
<keyword evidence="4" id="KW-0175">Coiled coil</keyword>
<dbReference type="InterPro" id="IPR013083">
    <property type="entry name" value="Znf_RING/FYVE/PHD"/>
</dbReference>
<feature type="domain" description="RING-type" evidence="6">
    <location>
        <begin position="965"/>
        <end position="998"/>
    </location>
</feature>
<comment type="caution">
    <text evidence="7">The sequence shown here is derived from an EMBL/GenBank/DDBJ whole genome shotgun (WGS) entry which is preliminary data.</text>
</comment>
<dbReference type="Gene3D" id="2.120.10.80">
    <property type="entry name" value="Kelch-type beta propeller"/>
    <property type="match status" value="2"/>
</dbReference>
<feature type="compositionally biased region" description="Low complexity" evidence="5">
    <location>
        <begin position="550"/>
        <end position="570"/>
    </location>
</feature>
<feature type="compositionally biased region" description="Basic residues" evidence="5">
    <location>
        <begin position="729"/>
        <end position="738"/>
    </location>
</feature>
<evidence type="ECO:0000256" key="5">
    <source>
        <dbReference type="SAM" id="MobiDB-lite"/>
    </source>
</evidence>
<evidence type="ECO:0000256" key="3">
    <source>
        <dbReference type="PROSITE-ProRule" id="PRU00175"/>
    </source>
</evidence>
<proteinExistence type="predicted"/>
<accession>A0A2V0NUN5</accession>
<dbReference type="Pfam" id="PF13920">
    <property type="entry name" value="zf-C3HC4_3"/>
    <property type="match status" value="1"/>
</dbReference>
<organism evidence="7 8">
    <name type="scientific">Raphidocelis subcapitata</name>
    <dbReference type="NCBI Taxonomy" id="307507"/>
    <lineage>
        <taxon>Eukaryota</taxon>
        <taxon>Viridiplantae</taxon>
        <taxon>Chlorophyta</taxon>
        <taxon>core chlorophytes</taxon>
        <taxon>Chlorophyceae</taxon>
        <taxon>CS clade</taxon>
        <taxon>Sphaeropleales</taxon>
        <taxon>Selenastraceae</taxon>
        <taxon>Raphidocelis</taxon>
    </lineage>
</organism>
<feature type="region of interest" description="Disordered" evidence="5">
    <location>
        <begin position="41"/>
        <end position="71"/>
    </location>
</feature>
<dbReference type="STRING" id="307507.A0A2V0NUN5"/>
<evidence type="ECO:0000256" key="1">
    <source>
        <dbReference type="ARBA" id="ARBA00022441"/>
    </source>
</evidence>
<reference evidence="7 8" key="1">
    <citation type="journal article" date="2018" name="Sci. Rep.">
        <title>Raphidocelis subcapitata (=Pseudokirchneriella subcapitata) provides an insight into genome evolution and environmental adaptations in the Sphaeropleales.</title>
        <authorList>
            <person name="Suzuki S."/>
            <person name="Yamaguchi H."/>
            <person name="Nakajima N."/>
            <person name="Kawachi M."/>
        </authorList>
    </citation>
    <scope>NUCLEOTIDE SEQUENCE [LARGE SCALE GENOMIC DNA]</scope>
    <source>
        <strain evidence="7 8">NIES-35</strain>
    </source>
</reference>
<protein>
    <recommendedName>
        <fullName evidence="6">RING-type domain-containing protein</fullName>
    </recommendedName>
</protein>
<keyword evidence="3" id="KW-0863">Zinc-finger</keyword>
<feature type="compositionally biased region" description="Gly residues" evidence="5">
    <location>
        <begin position="242"/>
        <end position="261"/>
    </location>
</feature>
<dbReference type="Gene3D" id="3.30.40.10">
    <property type="entry name" value="Zinc/RING finger domain, C3HC4 (zinc finger)"/>
    <property type="match status" value="1"/>
</dbReference>
<sequence>MAGDRKGGAASRAQHGAAIYSELVVALQKARPVPAGVGSLPGSAAAGRPSGMHGIPAAAGPGAGGPHLAGQEAGAEETVLFSFPATGGTPPVARWAHAAAAVGSLLFAYGGVGQVVLDDLAVLDVDLMTWRALKPRAATPRDRPGKLHAGAMAAAGRTLWLFGGQQGRKFLRELHALDTDSMTWALAAPAGAPPAARAGHSLTAVEGAGVFLFGGQGKKLYDDLHVLLVPGACGFGANGSAHGGSAHGGSAHGGTYGLPGHGHGHGPDDAQSACSAGSAGSSGAGSGASGGGGPSAAPQCEWVELRPRGQGPSARRGHTLTYDGRGSLVLFGGSTSSSTDNGLWLFHIARREWIEIKARGAVPPPRTHHSAVLLRPGQLLIFGGCNAQGVFFQDAYLLDLAAFTWSRPAALGALPAPRYHHSCTRAGRRVVIYGGVNPRQAFDGVVLVETGSGLGGELAAAADELARMGGSAASESGASSLPGRAAFGGGAGSSMFGGGGAGARAPSAPASLAGSAAAASTSGLAAAAKRAAAAARLAAAPAATPPPAPGSAAGAGSEAPSGAPAAPGTPSVLSGDLMKLQLRDLLVKRHLEDLQIASARKVEELTAALDAQRAARRAAERELRQARLVTAEAEERAAERGRAASEAGARAARDAAEAEAARAAAAAGEAARGALERQLAEANALLDSVSRELGLLSSRHHRLQQEHASLQRAHARARAAAAAEERGRRATPPRRRGGRASSGSGSGGSGSGEEDAEALAPDGSGSGPASLEGAALLRAPSPSVGPAPGEPRCAHGAAPAGCLLCAVQTCLAATQQLLTAGAAAAAAQQPRQQQQQQQQQPAPAADAPSDAAALHVALSEARAALAASESARASAEAAASAAAAAAASSADDAAELRGALARLGGDRLALAGCSAHELRELEGRLDSAARIVRGLVVERTVSELQRRAAAAAGGGGGGGGDSSLCGLCMERRKGLAFGCGHTVCVSCGEPLAACPFCRKEVTTRIRLFAS</sequence>
<dbReference type="SUPFAM" id="SSF57850">
    <property type="entry name" value="RING/U-box"/>
    <property type="match status" value="1"/>
</dbReference>
<name>A0A2V0NUN5_9CHLO</name>
<keyword evidence="8" id="KW-1185">Reference proteome</keyword>
<dbReference type="PROSITE" id="PS50089">
    <property type="entry name" value="ZF_RING_2"/>
    <property type="match status" value="1"/>
</dbReference>
<feature type="region of interest" description="Disordered" evidence="5">
    <location>
        <begin position="704"/>
        <end position="772"/>
    </location>
</feature>
<dbReference type="InterPro" id="IPR015915">
    <property type="entry name" value="Kelch-typ_b-propeller"/>
</dbReference>
<dbReference type="EMBL" id="BDRX01000024">
    <property type="protein sequence ID" value="GBF91354.1"/>
    <property type="molecule type" value="Genomic_DNA"/>
</dbReference>
<feature type="region of interest" description="Disordered" evidence="5">
    <location>
        <begin position="242"/>
        <end position="299"/>
    </location>
</feature>
<feature type="compositionally biased region" description="Low complexity" evidence="5">
    <location>
        <begin position="270"/>
        <end position="279"/>
    </location>
</feature>
<dbReference type="AlphaFoldDB" id="A0A2V0NUN5"/>
<dbReference type="Proteomes" id="UP000247498">
    <property type="component" value="Unassembled WGS sequence"/>
</dbReference>
<dbReference type="SUPFAM" id="SSF117281">
    <property type="entry name" value="Kelch motif"/>
    <property type="match status" value="2"/>
</dbReference>
<evidence type="ECO:0000259" key="6">
    <source>
        <dbReference type="PROSITE" id="PS50089"/>
    </source>
</evidence>
<feature type="compositionally biased region" description="Gly residues" evidence="5">
    <location>
        <begin position="280"/>
        <end position="294"/>
    </location>
</feature>
<dbReference type="InParanoid" id="A0A2V0NUN5"/>
<keyword evidence="3" id="KW-0862">Zinc</keyword>
<dbReference type="GO" id="GO:0008270">
    <property type="term" value="F:zinc ion binding"/>
    <property type="evidence" value="ECO:0007669"/>
    <property type="project" value="UniProtKB-KW"/>
</dbReference>
<dbReference type="InterPro" id="IPR001841">
    <property type="entry name" value="Znf_RING"/>
</dbReference>
<dbReference type="PANTHER" id="PTHR46093:SF3">
    <property type="entry name" value="ACYL-COA-BINDING DOMAIN-CONTAINING PROTEIN 4"/>
    <property type="match status" value="1"/>
</dbReference>
<feature type="coiled-coil region" evidence="4">
    <location>
        <begin position="602"/>
        <end position="636"/>
    </location>
</feature>
<dbReference type="PANTHER" id="PTHR46093">
    <property type="entry name" value="ACYL-COA-BINDING DOMAIN-CONTAINING PROTEIN 5"/>
    <property type="match status" value="1"/>
</dbReference>
<gene>
    <name evidence="7" type="ORF">Rsub_04094</name>
</gene>
<evidence type="ECO:0000313" key="7">
    <source>
        <dbReference type="EMBL" id="GBF91354.1"/>
    </source>
</evidence>
<feature type="region of interest" description="Disordered" evidence="5">
    <location>
        <begin position="829"/>
        <end position="852"/>
    </location>
</feature>
<evidence type="ECO:0000256" key="2">
    <source>
        <dbReference type="ARBA" id="ARBA00022737"/>
    </source>
</evidence>
<feature type="region of interest" description="Disordered" evidence="5">
    <location>
        <begin position="541"/>
        <end position="570"/>
    </location>
</feature>
<keyword evidence="3" id="KW-0479">Metal-binding</keyword>
<keyword evidence="1" id="KW-0880">Kelch repeat</keyword>
<evidence type="ECO:0000256" key="4">
    <source>
        <dbReference type="SAM" id="Coils"/>
    </source>
</evidence>